<comment type="similarity">
    <text evidence="2 7">Belongs to the FPP/GGPP synthase family.</text>
</comment>
<dbReference type="InterPro" id="IPR000092">
    <property type="entry name" value="Polyprenyl_synt"/>
</dbReference>
<dbReference type="InterPro" id="IPR008949">
    <property type="entry name" value="Isoprenoid_synthase_dom_sf"/>
</dbReference>
<comment type="caution">
    <text evidence="9">The sequence shown here is derived from an EMBL/GenBank/DDBJ whole genome shotgun (WGS) entry which is preliminary data.</text>
</comment>
<dbReference type="EC" id="2.5.1.10" evidence="9"/>
<evidence type="ECO:0000313" key="9">
    <source>
        <dbReference type="EMBL" id="TWU08521.1"/>
    </source>
</evidence>
<feature type="compositionally biased region" description="Polar residues" evidence="8">
    <location>
        <begin position="38"/>
        <end position="52"/>
    </location>
</feature>
<dbReference type="GO" id="GO:0004337">
    <property type="term" value="F:(2E,6E)-farnesyl diphosphate synthase activity"/>
    <property type="evidence" value="ECO:0007669"/>
    <property type="project" value="UniProtKB-EC"/>
</dbReference>
<dbReference type="Proteomes" id="UP000320176">
    <property type="component" value="Unassembled WGS sequence"/>
</dbReference>
<dbReference type="CDD" id="cd00685">
    <property type="entry name" value="Trans_IPPS_HT"/>
    <property type="match status" value="1"/>
</dbReference>
<name>A0A5C6BAQ3_9BACT</name>
<keyword evidence="10" id="KW-1185">Reference proteome</keyword>
<dbReference type="EMBL" id="SJPN01000001">
    <property type="protein sequence ID" value="TWU08521.1"/>
    <property type="molecule type" value="Genomic_DNA"/>
</dbReference>
<dbReference type="InterPro" id="IPR033749">
    <property type="entry name" value="Polyprenyl_synt_CS"/>
</dbReference>
<organism evidence="9 10">
    <name type="scientific">Stieleria varia</name>
    <dbReference type="NCBI Taxonomy" id="2528005"/>
    <lineage>
        <taxon>Bacteria</taxon>
        <taxon>Pseudomonadati</taxon>
        <taxon>Planctomycetota</taxon>
        <taxon>Planctomycetia</taxon>
        <taxon>Pirellulales</taxon>
        <taxon>Pirellulaceae</taxon>
        <taxon>Stieleria</taxon>
    </lineage>
</organism>
<dbReference type="PANTHER" id="PTHR43281">
    <property type="entry name" value="FARNESYL DIPHOSPHATE SYNTHASE"/>
    <property type="match status" value="1"/>
</dbReference>
<dbReference type="Gene3D" id="1.10.600.10">
    <property type="entry name" value="Farnesyl Diphosphate Synthase"/>
    <property type="match status" value="1"/>
</dbReference>
<dbReference type="SFLD" id="SFLDG01017">
    <property type="entry name" value="Polyprenyl_Transferase_Like"/>
    <property type="match status" value="1"/>
</dbReference>
<evidence type="ECO:0000256" key="3">
    <source>
        <dbReference type="ARBA" id="ARBA00022679"/>
    </source>
</evidence>
<dbReference type="OrthoDB" id="9805316at2"/>
<dbReference type="SFLD" id="SFLDS00005">
    <property type="entry name" value="Isoprenoid_Synthase_Type_I"/>
    <property type="match status" value="1"/>
</dbReference>
<feature type="compositionally biased region" description="Basic and acidic residues" evidence="8">
    <location>
        <begin position="17"/>
        <end position="28"/>
    </location>
</feature>
<feature type="region of interest" description="Disordered" evidence="8">
    <location>
        <begin position="241"/>
        <end position="272"/>
    </location>
</feature>
<dbReference type="PROSITE" id="PS00444">
    <property type="entry name" value="POLYPRENYL_SYNTHASE_2"/>
    <property type="match status" value="1"/>
</dbReference>
<keyword evidence="4" id="KW-0479">Metal-binding</keyword>
<evidence type="ECO:0000256" key="1">
    <source>
        <dbReference type="ARBA" id="ARBA00001946"/>
    </source>
</evidence>
<dbReference type="AlphaFoldDB" id="A0A5C6BAQ3"/>
<keyword evidence="3 7" id="KW-0808">Transferase</keyword>
<proteinExistence type="inferred from homology"/>
<protein>
    <submittedName>
        <fullName evidence="9">Farnesyl diphosphate synthase</fullName>
        <ecNumber evidence="9">2.5.1.10</ecNumber>
    </submittedName>
</protein>
<gene>
    <name evidence="9" type="ORF">Pla52n_11040</name>
</gene>
<keyword evidence="5" id="KW-0460">Magnesium</keyword>
<dbReference type="PANTHER" id="PTHR43281:SF1">
    <property type="entry name" value="FARNESYL DIPHOSPHATE SYNTHASE"/>
    <property type="match status" value="1"/>
</dbReference>
<sequence>MKTTIAWTRVPASSKLTRVERSIIDRRPSPNRPLLVTQRPTTQPKQVTTDRSTAAPASGQSQASAQFADAENDHASSTSDGGVGVFRSAIEHALDEACRFETGCPQRLADAIRYAVLAPGKRLRPALVLMAAEACGGTIEQAMPGAVAIEMIHAYSLIHDDLPAMDDDDLRRGRPTVHIAFDEATAILAGDALQPLAFERLCQGIPKSAVAAEAVAILARAAGPSFLVGGQADDLNAELERGKTLDRSDDCTDDSSDDSSNDSAESQPLRTAEHLESIHRRKTGALFSASLELGAVLSEANSQQRARLADYAADLGLAFQVVDDLLDFTADAESLGKRTGKDSDRGKLTYPSLLGLDATREKARRLVESARGHLDLLGDSAWRLDQLARFVLERTH</sequence>
<evidence type="ECO:0000256" key="8">
    <source>
        <dbReference type="SAM" id="MobiDB-lite"/>
    </source>
</evidence>
<accession>A0A5C6BAQ3</accession>
<dbReference type="Pfam" id="PF00348">
    <property type="entry name" value="polyprenyl_synt"/>
    <property type="match status" value="1"/>
</dbReference>
<dbReference type="GO" id="GO:0008299">
    <property type="term" value="P:isoprenoid biosynthetic process"/>
    <property type="evidence" value="ECO:0007669"/>
    <property type="project" value="UniProtKB-KW"/>
</dbReference>
<dbReference type="GO" id="GO:0046872">
    <property type="term" value="F:metal ion binding"/>
    <property type="evidence" value="ECO:0007669"/>
    <property type="project" value="UniProtKB-KW"/>
</dbReference>
<feature type="compositionally biased region" description="Basic and acidic residues" evidence="8">
    <location>
        <begin position="241"/>
        <end position="250"/>
    </location>
</feature>
<dbReference type="SUPFAM" id="SSF48576">
    <property type="entry name" value="Terpenoid synthases"/>
    <property type="match status" value="1"/>
</dbReference>
<feature type="compositionally biased region" description="Acidic residues" evidence="8">
    <location>
        <begin position="251"/>
        <end position="260"/>
    </location>
</feature>
<reference evidence="9 10" key="1">
    <citation type="submission" date="2019-02" db="EMBL/GenBank/DDBJ databases">
        <title>Deep-cultivation of Planctomycetes and their phenomic and genomic characterization uncovers novel biology.</title>
        <authorList>
            <person name="Wiegand S."/>
            <person name="Jogler M."/>
            <person name="Boedeker C."/>
            <person name="Pinto D."/>
            <person name="Vollmers J."/>
            <person name="Rivas-Marin E."/>
            <person name="Kohn T."/>
            <person name="Peeters S.H."/>
            <person name="Heuer A."/>
            <person name="Rast P."/>
            <person name="Oberbeckmann S."/>
            <person name="Bunk B."/>
            <person name="Jeske O."/>
            <person name="Meyerdierks A."/>
            <person name="Storesund J.E."/>
            <person name="Kallscheuer N."/>
            <person name="Luecker S."/>
            <person name="Lage O.M."/>
            <person name="Pohl T."/>
            <person name="Merkel B.J."/>
            <person name="Hornburger P."/>
            <person name="Mueller R.-W."/>
            <person name="Bruemmer F."/>
            <person name="Labrenz M."/>
            <person name="Spormann A.M."/>
            <person name="Op Den Camp H."/>
            <person name="Overmann J."/>
            <person name="Amann R."/>
            <person name="Jetten M.S.M."/>
            <person name="Mascher T."/>
            <person name="Medema M.H."/>
            <person name="Devos D.P."/>
            <person name="Kaster A.-K."/>
            <person name="Ovreas L."/>
            <person name="Rohde M."/>
            <person name="Galperin M.Y."/>
            <person name="Jogler C."/>
        </authorList>
    </citation>
    <scope>NUCLEOTIDE SEQUENCE [LARGE SCALE GENOMIC DNA]</scope>
    <source>
        <strain evidence="9 10">Pla52n</strain>
    </source>
</reference>
<comment type="cofactor">
    <cofactor evidence="1">
        <name>Mg(2+)</name>
        <dbReference type="ChEBI" id="CHEBI:18420"/>
    </cofactor>
</comment>
<evidence type="ECO:0000313" key="10">
    <source>
        <dbReference type="Proteomes" id="UP000320176"/>
    </source>
</evidence>
<evidence type="ECO:0000256" key="2">
    <source>
        <dbReference type="ARBA" id="ARBA00006706"/>
    </source>
</evidence>
<evidence type="ECO:0000256" key="6">
    <source>
        <dbReference type="ARBA" id="ARBA00023229"/>
    </source>
</evidence>
<evidence type="ECO:0000256" key="5">
    <source>
        <dbReference type="ARBA" id="ARBA00022842"/>
    </source>
</evidence>
<evidence type="ECO:0000256" key="7">
    <source>
        <dbReference type="RuleBase" id="RU004466"/>
    </source>
</evidence>
<evidence type="ECO:0000256" key="4">
    <source>
        <dbReference type="ARBA" id="ARBA00022723"/>
    </source>
</evidence>
<dbReference type="PROSITE" id="PS00723">
    <property type="entry name" value="POLYPRENYL_SYNTHASE_1"/>
    <property type="match status" value="1"/>
</dbReference>
<feature type="compositionally biased region" description="Low complexity" evidence="8">
    <location>
        <begin position="54"/>
        <end position="69"/>
    </location>
</feature>
<keyword evidence="6" id="KW-0414">Isoprene biosynthesis</keyword>
<feature type="region of interest" description="Disordered" evidence="8">
    <location>
        <begin position="17"/>
        <end position="81"/>
    </location>
</feature>